<dbReference type="Proteomes" id="UP001142400">
    <property type="component" value="Unassembled WGS sequence"/>
</dbReference>
<gene>
    <name evidence="1" type="ORF">NQU54_24590</name>
</gene>
<name>A0A9X2M292_STRMQ</name>
<evidence type="ECO:0000313" key="2">
    <source>
        <dbReference type="Proteomes" id="UP001142400"/>
    </source>
</evidence>
<dbReference type="EMBL" id="JANIIC010000030">
    <property type="protein sequence ID" value="MCQ8832159.1"/>
    <property type="molecule type" value="Genomic_DNA"/>
</dbReference>
<sequence length="64" mass="7349">MIPIPRELRPCPDCHKDVLWTVTRNGKRLLVDGKPDDQSNPGGMTPFLGWARERPRIKDLEDLP</sequence>
<evidence type="ECO:0000313" key="1">
    <source>
        <dbReference type="EMBL" id="MCQ8832159.1"/>
    </source>
</evidence>
<accession>A0A9X2M292</accession>
<reference evidence="1" key="1">
    <citation type="submission" date="2022-06" db="EMBL/GenBank/DDBJ databases">
        <title>WGS of actinobacteria.</title>
        <authorList>
            <person name="Thawai C."/>
        </authorList>
    </citation>
    <scope>NUCLEOTIDE SEQUENCE</scope>
    <source>
        <strain evidence="1">DSM 42010</strain>
    </source>
</reference>
<proteinExistence type="predicted"/>
<keyword evidence="2" id="KW-1185">Reference proteome</keyword>
<comment type="caution">
    <text evidence="1">The sequence shown here is derived from an EMBL/GenBank/DDBJ whole genome shotgun (WGS) entry which is preliminary data.</text>
</comment>
<protein>
    <submittedName>
        <fullName evidence="1">Uncharacterized protein</fullName>
    </submittedName>
</protein>
<dbReference type="RefSeq" id="WP_257633012.1">
    <property type="nucleotide sequence ID" value="NZ_JANIIC010000030.1"/>
</dbReference>
<dbReference type="AlphaFoldDB" id="A0A9X2M292"/>
<organism evidence="1 2">
    <name type="scientific">Streptomyces malaysiensis subsp. samsunensis</name>
    <dbReference type="NCBI Taxonomy" id="459658"/>
    <lineage>
        <taxon>Bacteria</taxon>
        <taxon>Bacillati</taxon>
        <taxon>Actinomycetota</taxon>
        <taxon>Actinomycetes</taxon>
        <taxon>Kitasatosporales</taxon>
        <taxon>Streptomycetaceae</taxon>
        <taxon>Streptomyces</taxon>
        <taxon>Streptomyces violaceusniger group</taxon>
    </lineage>
</organism>